<reference evidence="1" key="1">
    <citation type="submission" date="2020-10" db="EMBL/GenBank/DDBJ databases">
        <title>Connecting structure to function with the recovery of over 1000 high-quality activated sludge metagenome-assembled genomes encoding full-length rRNA genes using long-read sequencing.</title>
        <authorList>
            <person name="Singleton C.M."/>
            <person name="Petriglieri F."/>
            <person name="Kristensen J.M."/>
            <person name="Kirkegaard R.H."/>
            <person name="Michaelsen T.Y."/>
            <person name="Andersen M.H."/>
            <person name="Karst S.M."/>
            <person name="Dueholm M.S."/>
            <person name="Nielsen P.H."/>
            <person name="Albertsen M."/>
        </authorList>
    </citation>
    <scope>NUCLEOTIDE SEQUENCE</scope>
    <source>
        <strain evidence="1">Skiv_18-Q3-R9-52_MAXAC.067</strain>
    </source>
</reference>
<sequence>MNTRLSCTLMAGLLGLGTACVVSPRGRVAVVPVVRYTYVDREPPPVRYEHRPEPPTQDHHWVAGHWHWEGRAYLWVPGHYQARPRAGVLWVNGRWERHERGWHWTEGHWR</sequence>
<dbReference type="AlphaFoldDB" id="A0A9D7SI78"/>
<gene>
    <name evidence="1" type="ORF">IPP58_11020</name>
</gene>
<protein>
    <submittedName>
        <fullName evidence="1">YXWGXW repeat-containing protein</fullName>
    </submittedName>
</protein>
<name>A0A9D7SI78_9BACT</name>
<proteinExistence type="predicted"/>
<dbReference type="EMBL" id="JADKIO010000008">
    <property type="protein sequence ID" value="MBK9797009.1"/>
    <property type="molecule type" value="Genomic_DNA"/>
</dbReference>
<comment type="caution">
    <text evidence="1">The sequence shown here is derived from an EMBL/GenBank/DDBJ whole genome shotgun (WGS) entry which is preliminary data.</text>
</comment>
<evidence type="ECO:0000313" key="1">
    <source>
        <dbReference type="EMBL" id="MBK9797009.1"/>
    </source>
</evidence>
<evidence type="ECO:0000313" key="2">
    <source>
        <dbReference type="Proteomes" id="UP000886657"/>
    </source>
</evidence>
<dbReference type="Pfam" id="PF12779">
    <property type="entry name" value="WXXGXW"/>
    <property type="match status" value="2"/>
</dbReference>
<accession>A0A9D7SI78</accession>
<dbReference type="InterPro" id="IPR024447">
    <property type="entry name" value="YXWGXW_rpt"/>
</dbReference>
<dbReference type="Proteomes" id="UP000886657">
    <property type="component" value="Unassembled WGS sequence"/>
</dbReference>
<dbReference type="PROSITE" id="PS51257">
    <property type="entry name" value="PROKAR_LIPOPROTEIN"/>
    <property type="match status" value="1"/>
</dbReference>
<organism evidence="1 2">
    <name type="scientific">Candidatus Geothrix skivensis</name>
    <dbReference type="NCBI Taxonomy" id="2954439"/>
    <lineage>
        <taxon>Bacteria</taxon>
        <taxon>Pseudomonadati</taxon>
        <taxon>Acidobacteriota</taxon>
        <taxon>Holophagae</taxon>
        <taxon>Holophagales</taxon>
        <taxon>Holophagaceae</taxon>
        <taxon>Geothrix</taxon>
    </lineage>
</organism>